<evidence type="ECO:0000313" key="17">
    <source>
        <dbReference type="EMBL" id="KEZ42038.1"/>
    </source>
</evidence>
<dbReference type="Gene3D" id="3.10.50.10">
    <property type="match status" value="1"/>
</dbReference>
<dbReference type="VEuPathDB" id="FungiDB:SAPIO_CDS6447"/>
<comment type="catalytic activity">
    <reaction evidence="1">
        <text>Random endo-hydrolysis of N-acetyl-beta-D-glucosaminide (1-&gt;4)-beta-linkages in chitin and chitodextrins.</text>
        <dbReference type="EC" id="3.2.1.14"/>
    </reaction>
</comment>
<dbReference type="PROSITE" id="PS51782">
    <property type="entry name" value="LYSM"/>
    <property type="match status" value="2"/>
</dbReference>
<proteinExistence type="inferred from homology"/>
<reference evidence="17 18" key="1">
    <citation type="journal article" date="2014" name="Genome Announc.">
        <title>Draft genome sequence of the pathogenic fungus Scedosporium apiospermum.</title>
        <authorList>
            <person name="Vandeputte P."/>
            <person name="Ghamrawi S."/>
            <person name="Rechenmann M."/>
            <person name="Iltis A."/>
            <person name="Giraud S."/>
            <person name="Fleury M."/>
            <person name="Thornton C."/>
            <person name="Delhaes L."/>
            <person name="Meyer W."/>
            <person name="Papon N."/>
            <person name="Bouchara J.P."/>
        </authorList>
    </citation>
    <scope>NUCLEOTIDE SEQUENCE [LARGE SCALE GENOMIC DNA]</scope>
    <source>
        <strain evidence="17 18">IHEM 14462</strain>
    </source>
</reference>
<dbReference type="InterPro" id="IPR036861">
    <property type="entry name" value="Endochitinase-like_sf"/>
</dbReference>
<dbReference type="InterPro" id="IPR001002">
    <property type="entry name" value="Chitin-bd_1"/>
</dbReference>
<dbReference type="InterPro" id="IPR036779">
    <property type="entry name" value="LysM_dom_sf"/>
</dbReference>
<dbReference type="Proteomes" id="UP000028545">
    <property type="component" value="Unassembled WGS sequence"/>
</dbReference>
<comment type="caution">
    <text evidence="17">The sequence shown here is derived from an EMBL/GenBank/DDBJ whole genome shotgun (WGS) entry which is preliminary data.</text>
</comment>
<dbReference type="SUPFAM" id="SSF54106">
    <property type="entry name" value="LysM domain"/>
    <property type="match status" value="2"/>
</dbReference>
<dbReference type="InterPro" id="IPR017853">
    <property type="entry name" value="GH"/>
</dbReference>
<organism evidence="17 18">
    <name type="scientific">Pseudallescheria apiosperma</name>
    <name type="common">Scedosporium apiospermum</name>
    <dbReference type="NCBI Taxonomy" id="563466"/>
    <lineage>
        <taxon>Eukaryota</taxon>
        <taxon>Fungi</taxon>
        <taxon>Dikarya</taxon>
        <taxon>Ascomycota</taxon>
        <taxon>Pezizomycotina</taxon>
        <taxon>Sordariomycetes</taxon>
        <taxon>Hypocreomycetidae</taxon>
        <taxon>Microascales</taxon>
        <taxon>Microascaceae</taxon>
        <taxon>Scedosporium</taxon>
    </lineage>
</organism>
<keyword evidence="18" id="KW-1185">Reference proteome</keyword>
<evidence type="ECO:0000256" key="14">
    <source>
        <dbReference type="SAM" id="MobiDB-lite"/>
    </source>
</evidence>
<evidence type="ECO:0000256" key="9">
    <source>
        <dbReference type="ARBA" id="ARBA00023026"/>
    </source>
</evidence>
<dbReference type="SUPFAM" id="SSF51445">
    <property type="entry name" value="(Trans)glycosidases"/>
    <property type="match status" value="1"/>
</dbReference>
<dbReference type="InterPro" id="IPR011583">
    <property type="entry name" value="Chitinase_II/V-like_cat"/>
</dbReference>
<feature type="region of interest" description="Disordered" evidence="14">
    <location>
        <begin position="1187"/>
        <end position="1213"/>
    </location>
</feature>
<keyword evidence="6" id="KW-0147">Chitin-binding</keyword>
<name>A0A084G3X6_PSEDA</name>
<dbReference type="InterPro" id="IPR018392">
    <property type="entry name" value="LysM"/>
</dbReference>
<keyword evidence="7 13" id="KW-0378">Hydrolase</keyword>
<dbReference type="RefSeq" id="XP_016641837.1">
    <property type="nucleotide sequence ID" value="XM_016788546.1"/>
</dbReference>
<evidence type="ECO:0000256" key="4">
    <source>
        <dbReference type="ARBA" id="ARBA00012729"/>
    </source>
</evidence>
<dbReference type="InterPro" id="IPR001579">
    <property type="entry name" value="Glyco_hydro_18_chit_AS"/>
</dbReference>
<dbReference type="PROSITE" id="PS01095">
    <property type="entry name" value="GH18_1"/>
    <property type="match status" value="1"/>
</dbReference>
<dbReference type="SUPFAM" id="SSF54556">
    <property type="entry name" value="Chitinase insertion domain"/>
    <property type="match status" value="1"/>
</dbReference>
<evidence type="ECO:0000259" key="16">
    <source>
        <dbReference type="PROSITE" id="PS51910"/>
    </source>
</evidence>
<dbReference type="Pfam" id="PF01476">
    <property type="entry name" value="LysM"/>
    <property type="match status" value="2"/>
</dbReference>
<keyword evidence="10" id="KW-0119">Carbohydrate metabolism</keyword>
<dbReference type="GeneID" id="27725519"/>
<dbReference type="PROSITE" id="PS51910">
    <property type="entry name" value="GH18_2"/>
    <property type="match status" value="1"/>
</dbReference>
<evidence type="ECO:0000313" key="18">
    <source>
        <dbReference type="Proteomes" id="UP000028545"/>
    </source>
</evidence>
<dbReference type="PANTHER" id="PTHR47700:SF2">
    <property type="entry name" value="CHITINASE"/>
    <property type="match status" value="1"/>
</dbReference>
<comment type="subcellular location">
    <subcellularLocation>
        <location evidence="2">Secreted</location>
    </subcellularLocation>
</comment>
<dbReference type="Pfam" id="PF00187">
    <property type="entry name" value="Chitin_bind_1"/>
    <property type="match status" value="1"/>
</dbReference>
<gene>
    <name evidence="17" type="ORF">SAPIO_CDS6447</name>
</gene>
<dbReference type="HOGENOM" id="CLU_002087_0_0_1"/>
<feature type="domain" description="LysM" evidence="15">
    <location>
        <begin position="387"/>
        <end position="436"/>
    </location>
</feature>
<dbReference type="Gene3D" id="3.10.350.10">
    <property type="entry name" value="LysM domain"/>
    <property type="match status" value="2"/>
</dbReference>
<evidence type="ECO:0000256" key="5">
    <source>
        <dbReference type="ARBA" id="ARBA00022525"/>
    </source>
</evidence>
<protein>
    <recommendedName>
        <fullName evidence="4">chitinase</fullName>
        <ecNumber evidence="4">3.2.1.14</ecNumber>
    </recommendedName>
</protein>
<comment type="similarity">
    <text evidence="3">Belongs to the glycosyl hydrolase 18 family. Chitinase class V subfamily.</text>
</comment>
<evidence type="ECO:0000256" key="2">
    <source>
        <dbReference type="ARBA" id="ARBA00004613"/>
    </source>
</evidence>
<dbReference type="EMBL" id="JOWA01000103">
    <property type="protein sequence ID" value="KEZ42038.1"/>
    <property type="molecule type" value="Genomic_DNA"/>
</dbReference>
<evidence type="ECO:0000256" key="6">
    <source>
        <dbReference type="ARBA" id="ARBA00022669"/>
    </source>
</evidence>
<keyword evidence="5" id="KW-0964">Secreted</keyword>
<dbReference type="GO" id="GO:0000272">
    <property type="term" value="P:polysaccharide catabolic process"/>
    <property type="evidence" value="ECO:0007669"/>
    <property type="project" value="UniProtKB-KW"/>
</dbReference>
<dbReference type="GO" id="GO:0005576">
    <property type="term" value="C:extracellular region"/>
    <property type="evidence" value="ECO:0007669"/>
    <property type="project" value="UniProtKB-SubCell"/>
</dbReference>
<evidence type="ECO:0000256" key="12">
    <source>
        <dbReference type="ARBA" id="ARBA00023326"/>
    </source>
</evidence>
<dbReference type="CDD" id="cd00035">
    <property type="entry name" value="ChtBD1"/>
    <property type="match status" value="1"/>
</dbReference>
<dbReference type="SMART" id="SM00257">
    <property type="entry name" value="LysM"/>
    <property type="match status" value="2"/>
</dbReference>
<dbReference type="KEGG" id="sapo:SAPIO_CDS6447"/>
<feature type="domain" description="GH18" evidence="16">
    <location>
        <begin position="533"/>
        <end position="896"/>
    </location>
</feature>
<dbReference type="OMA" id="ECGPLVP"/>
<dbReference type="EC" id="3.2.1.14" evidence="4"/>
<dbReference type="OrthoDB" id="73875at2759"/>
<dbReference type="InterPro" id="IPR053214">
    <property type="entry name" value="LysM12-like"/>
</dbReference>
<dbReference type="PANTHER" id="PTHR47700">
    <property type="entry name" value="V CHITINASE, PUTATIVE (AFU_ORTHOLOGUE AFUA_6G13720)-RELATED"/>
    <property type="match status" value="1"/>
</dbReference>
<dbReference type="GO" id="GO:0006032">
    <property type="term" value="P:chitin catabolic process"/>
    <property type="evidence" value="ECO:0007669"/>
    <property type="project" value="UniProtKB-KW"/>
</dbReference>
<evidence type="ECO:0000256" key="7">
    <source>
        <dbReference type="ARBA" id="ARBA00022801"/>
    </source>
</evidence>
<keyword evidence="8" id="KW-0146">Chitin degradation</keyword>
<keyword evidence="9" id="KW-0843">Virulence</keyword>
<evidence type="ECO:0000256" key="1">
    <source>
        <dbReference type="ARBA" id="ARBA00000822"/>
    </source>
</evidence>
<dbReference type="Gene3D" id="3.30.60.10">
    <property type="entry name" value="Endochitinase-like"/>
    <property type="match status" value="1"/>
</dbReference>
<sequence>MGAELANAAINLDGSQAAAPALVEEDTPAPISDPDTYYPDQHDCPLPCVDYANTHSWIPYISVDRLRRCGDPMLLQFSVTQPLDNPNSNILIRSCTLSSGSVAPLRAGQSPVENPKKSDDLIQPSLNTALACTSSGQETSDKLSVMTTTACGADGDQVAGLLEGMKKFFDTKDNCDENFLFAYHKNTVASVYIGARLGKTTATSALMSLAEHMRAQDVASNHTVAQLCSSGRQPERVFGISIDITGDLAGVQKTALEWSKGKCAGNGDFGLAEDLAGARVVEIARSNTSVPTNGSSVASQFLRRSGRSFNLFGKRATCRYIQVEAGDGCWSLSQRCGISTTDFEKFNPKPNLCQGLQPGNYVCCSAGDPYEEPKPDPPKPNPDGTCATHLISNGDTCDSLATQYGITVANIENWNKGKTWAWTKCERMLVGYNMCVSSGLAPMPPPQAGTQCGPLVPGSVRPTNPDISLADINPCPLKACCSNWGFCGVFPAHCEVHAPPDGGPGSKEDGYSSTCVSNCGTDIKQNSGPPDIYSRIGYYEAWNQGRPCLWMKAKNANIEDSYTHIHWAFASIDPITWKPVIVDGQDQWADFKALKNVKRIVSFGGWAYSTEPATYNIIRQAIIDNRNTFATNLAQFVEDEGLDGVDIDWEYPGAPDIYVDGQPIGKKTDGQDYLYFLAVLKQKVGPGKSVSIAAPASFWYLRAFPIAQISAVIDYIVYMTYDLHGQWDYGNPNAFDQCDSGKCIRSHVNLTETRNALSIVTKAGTANNKIFVGEASYGRSFHMAQDGCWEPMCDFTGTRTESDATPGRCTGTGGYLAYAEIMEIIKTRGDIQTFHDGASNSDILLYNGDYVSYMTPTTKETRRNDWQQLNFAGTIDWAVDLQAFLSDDMNAAPDRPEVGEEGCVSGVDLSVNSGDLCEFTCSYGFCPESLCECTTTGPVQDPPVRKPKSSIIAWDEFDVDLNRLCKFACDYDYCPPDVCTTVYVPPPDDAPAEEQSYYEKARLENQKNCFVYKEQGKRERSYDQCYPYCKPALDAAAQEGRTSNYGCIGFYEGQDEIPWMFYPSTMVEVAPGQCVCDNFLINELADTIMEAMPMIAAIGCYILMSSLRLVLEIGAQFIPGVGKALDAGLDMAATAAQMAAYIYPEEEDPEGAFSWWLSPCGGTELVPEEIKTLFDILNMVPSGVSSFKPPKNIRKGSGKKGDDGNPTDRGVVRPVGSRQKCRVPPAISTMRLGPAKNTLRVQSCFGDKTTTRESIITSIEYAPFAKPTQVVATCKEAWTQACFHYSSVISVNNQWATLTCPQEAATTKVRLDAQATATWSSQHRGKGWRNKANRAHAVCDRDEYPPAYLLGPNDPARLNSGQNRQGQLVRYIPDSENRGAGSMWRGACFIPPVKEMSNDDIRSKVTLAPNNKKQVVNFRNLQQTYAAVSVDKHPEFTIGKWEQKKPPSGDDGLRDNPCWPSAIAADDPGFALLTYDAYYDTHDQPYDYQAAYVKGSNGS</sequence>
<dbReference type="SMART" id="SM00270">
    <property type="entry name" value="ChtBD1"/>
    <property type="match status" value="1"/>
</dbReference>
<evidence type="ECO:0000256" key="3">
    <source>
        <dbReference type="ARBA" id="ARBA00008682"/>
    </source>
</evidence>
<feature type="domain" description="LysM" evidence="15">
    <location>
        <begin position="319"/>
        <end position="364"/>
    </location>
</feature>
<dbReference type="GO" id="GO:0008061">
    <property type="term" value="F:chitin binding"/>
    <property type="evidence" value="ECO:0007669"/>
    <property type="project" value="UniProtKB-KW"/>
</dbReference>
<dbReference type="GO" id="GO:0008843">
    <property type="term" value="F:endochitinase activity"/>
    <property type="evidence" value="ECO:0007669"/>
    <property type="project" value="UniProtKB-EC"/>
</dbReference>
<dbReference type="InterPro" id="IPR029070">
    <property type="entry name" value="Chitinase_insertion_sf"/>
</dbReference>
<keyword evidence="12" id="KW-0624">Polysaccharide degradation</keyword>
<dbReference type="InterPro" id="IPR001223">
    <property type="entry name" value="Glyco_hydro18_cat"/>
</dbReference>
<dbReference type="SMART" id="SM00636">
    <property type="entry name" value="Glyco_18"/>
    <property type="match status" value="1"/>
</dbReference>
<dbReference type="CDD" id="cd00118">
    <property type="entry name" value="LysM"/>
    <property type="match status" value="2"/>
</dbReference>
<dbReference type="Pfam" id="PF00704">
    <property type="entry name" value="Glyco_hydro_18"/>
    <property type="match status" value="1"/>
</dbReference>
<keyword evidence="11 13" id="KW-0326">Glycosidase</keyword>
<dbReference type="CDD" id="cd02878">
    <property type="entry name" value="GH18_zymocin_alpha"/>
    <property type="match status" value="1"/>
</dbReference>
<evidence type="ECO:0000256" key="13">
    <source>
        <dbReference type="RuleBase" id="RU000489"/>
    </source>
</evidence>
<dbReference type="Gene3D" id="3.20.20.80">
    <property type="entry name" value="Glycosidases"/>
    <property type="match status" value="1"/>
</dbReference>
<accession>A0A084G3X6</accession>
<dbReference type="SUPFAM" id="SSF57016">
    <property type="entry name" value="Plant lectins/antimicrobial peptides"/>
    <property type="match status" value="1"/>
</dbReference>
<evidence type="ECO:0000256" key="10">
    <source>
        <dbReference type="ARBA" id="ARBA00023277"/>
    </source>
</evidence>
<evidence type="ECO:0000256" key="8">
    <source>
        <dbReference type="ARBA" id="ARBA00023024"/>
    </source>
</evidence>
<evidence type="ECO:0000256" key="11">
    <source>
        <dbReference type="ARBA" id="ARBA00023295"/>
    </source>
</evidence>
<evidence type="ECO:0000259" key="15">
    <source>
        <dbReference type="PROSITE" id="PS51782"/>
    </source>
</evidence>